<dbReference type="GO" id="GO:0020037">
    <property type="term" value="F:heme binding"/>
    <property type="evidence" value="ECO:0007669"/>
    <property type="project" value="InterPro"/>
</dbReference>
<accession>A0AAV1J686</accession>
<keyword evidence="3" id="KW-0575">Peroxidase</keyword>
<keyword evidence="7" id="KW-1185">Reference proteome</keyword>
<keyword evidence="3" id="KW-0560">Oxidoreductase</keyword>
<dbReference type="InterPro" id="IPR019791">
    <property type="entry name" value="Haem_peroxidase_animal"/>
</dbReference>
<dbReference type="PANTHER" id="PTHR11475:SF4">
    <property type="entry name" value="CHORION PEROXIDASE"/>
    <property type="match status" value="1"/>
</dbReference>
<protein>
    <recommendedName>
        <fullName evidence="8">Peroxidase</fullName>
    </recommendedName>
</protein>
<dbReference type="InterPro" id="IPR010255">
    <property type="entry name" value="Haem_peroxidase_sf"/>
</dbReference>
<dbReference type="Proteomes" id="UP001497472">
    <property type="component" value="Unassembled WGS sequence"/>
</dbReference>
<dbReference type="InterPro" id="IPR037120">
    <property type="entry name" value="Haem_peroxidase_sf_animal"/>
</dbReference>
<dbReference type="SUPFAM" id="SSF48113">
    <property type="entry name" value="Heme-dependent peroxidases"/>
    <property type="match status" value="1"/>
</dbReference>
<dbReference type="EMBL" id="CAVLEF010000005">
    <property type="protein sequence ID" value="CAK1543936.1"/>
    <property type="molecule type" value="Genomic_DNA"/>
</dbReference>
<evidence type="ECO:0000256" key="3">
    <source>
        <dbReference type="ARBA" id="ARBA00022559"/>
    </source>
</evidence>
<keyword evidence="2" id="KW-0964">Secreted</keyword>
<name>A0AAV1J686_9NEOP</name>
<sequence>MNNLFGDFVFISIFLHVSGVLFDRYSGRKVDENSATPFRLKKYLERCTIDIKPCAAHEVSRISGTCNNYKHPAAGAARRPYLRLLNPDYANQTGIRGGKNGQPLPSPRFVRTSLTQATKFVLDKSILNAAALHFVELVRRDLSTLNGAVDSLDRNCCKTKDVPDPRCIAIQVDNDRYLEGIRCLNYSRAETFQDLGCTNDVPPAQINYQTPLLDLSIIYGTEEKSQETTRSYKNGLLKLEMRDNRFVPVNNGTDCFRHTNNTCYSIGLPNITLLDLRTSTLAIFFMREHNRLARALQDLNPCWKDDRLFKVARQINIATASNIFMYELLPRIMGYQNMLVYDLISSQTDYVTSYDVQTPPGVYAEFEIALRFFKTYMSTKIEKYNEEYEKVGEIELNRSFFSQSLLEIETNFEEINRGTFLQSAGNTDNVDNIKLNFSTNFQDVYDQVSMDIQRGRDLGLRGYNDYRDFCGLKQAKDFDELKDVIDEEKVDALKSLYTSVDDVDLLVGIISENNIEGTFIGPTLFCIMVKQLQILRFSNRFWYERGDNYHSFSLSQLREIRKANIARLACDNAEGIKFIQPYGFLSTSHRNMPVPCSHIPGLDLTEWRDPNCKGNEQTDSTTNLKYRYDSLFPKYSSFINDILSSMRLT</sequence>
<comment type="subcellular location">
    <subcellularLocation>
        <location evidence="1">Secreted</location>
    </subcellularLocation>
</comment>
<dbReference type="Gene3D" id="1.10.640.10">
    <property type="entry name" value="Haem peroxidase domain superfamily, animal type"/>
    <property type="match status" value="1"/>
</dbReference>
<organism evidence="6 7">
    <name type="scientific">Leptosia nina</name>
    <dbReference type="NCBI Taxonomy" id="320188"/>
    <lineage>
        <taxon>Eukaryota</taxon>
        <taxon>Metazoa</taxon>
        <taxon>Ecdysozoa</taxon>
        <taxon>Arthropoda</taxon>
        <taxon>Hexapoda</taxon>
        <taxon>Insecta</taxon>
        <taxon>Pterygota</taxon>
        <taxon>Neoptera</taxon>
        <taxon>Endopterygota</taxon>
        <taxon>Lepidoptera</taxon>
        <taxon>Glossata</taxon>
        <taxon>Ditrysia</taxon>
        <taxon>Papilionoidea</taxon>
        <taxon>Pieridae</taxon>
        <taxon>Pierinae</taxon>
        <taxon>Leptosia</taxon>
    </lineage>
</organism>
<dbReference type="PRINTS" id="PR00457">
    <property type="entry name" value="ANPEROXIDASE"/>
</dbReference>
<comment type="caution">
    <text evidence="6">The sequence shown here is derived from an EMBL/GenBank/DDBJ whole genome shotgun (WGS) entry which is preliminary data.</text>
</comment>
<dbReference type="GO" id="GO:0006979">
    <property type="term" value="P:response to oxidative stress"/>
    <property type="evidence" value="ECO:0007669"/>
    <property type="project" value="InterPro"/>
</dbReference>
<reference evidence="6 7" key="1">
    <citation type="submission" date="2023-11" db="EMBL/GenBank/DDBJ databases">
        <authorList>
            <person name="Okamura Y."/>
        </authorList>
    </citation>
    <scope>NUCLEOTIDE SEQUENCE [LARGE SCALE GENOMIC DNA]</scope>
</reference>
<dbReference type="AlphaFoldDB" id="A0AAV1J686"/>
<feature type="chain" id="PRO_5043953960" description="Peroxidase" evidence="5">
    <location>
        <begin position="20"/>
        <end position="649"/>
    </location>
</feature>
<dbReference type="Pfam" id="PF03098">
    <property type="entry name" value="An_peroxidase"/>
    <property type="match status" value="1"/>
</dbReference>
<dbReference type="GO" id="GO:0005576">
    <property type="term" value="C:extracellular region"/>
    <property type="evidence" value="ECO:0007669"/>
    <property type="project" value="UniProtKB-SubCell"/>
</dbReference>
<evidence type="ECO:0000313" key="7">
    <source>
        <dbReference type="Proteomes" id="UP001497472"/>
    </source>
</evidence>
<proteinExistence type="predicted"/>
<keyword evidence="5" id="KW-0732">Signal</keyword>
<evidence type="ECO:0000256" key="5">
    <source>
        <dbReference type="SAM" id="SignalP"/>
    </source>
</evidence>
<dbReference type="PANTHER" id="PTHR11475">
    <property type="entry name" value="OXIDASE/PEROXIDASE"/>
    <property type="match status" value="1"/>
</dbReference>
<evidence type="ECO:0000313" key="6">
    <source>
        <dbReference type="EMBL" id="CAK1543936.1"/>
    </source>
</evidence>
<feature type="signal peptide" evidence="5">
    <location>
        <begin position="1"/>
        <end position="19"/>
    </location>
</feature>
<gene>
    <name evidence="6" type="ORF">LNINA_LOCUS3719</name>
</gene>
<evidence type="ECO:0000256" key="2">
    <source>
        <dbReference type="ARBA" id="ARBA00022525"/>
    </source>
</evidence>
<dbReference type="GO" id="GO:0004601">
    <property type="term" value="F:peroxidase activity"/>
    <property type="evidence" value="ECO:0007669"/>
    <property type="project" value="UniProtKB-KW"/>
</dbReference>
<dbReference type="PROSITE" id="PS50292">
    <property type="entry name" value="PEROXIDASE_3"/>
    <property type="match status" value="1"/>
</dbReference>
<evidence type="ECO:0000256" key="4">
    <source>
        <dbReference type="ARBA" id="ARBA00023180"/>
    </source>
</evidence>
<evidence type="ECO:0000256" key="1">
    <source>
        <dbReference type="ARBA" id="ARBA00004613"/>
    </source>
</evidence>
<keyword evidence="4" id="KW-0325">Glycoprotein</keyword>
<evidence type="ECO:0008006" key="8">
    <source>
        <dbReference type="Google" id="ProtNLM"/>
    </source>
</evidence>